<proteinExistence type="predicted"/>
<evidence type="ECO:0000313" key="2">
    <source>
        <dbReference type="Proteomes" id="UP000823388"/>
    </source>
</evidence>
<comment type="caution">
    <text evidence="1">The sequence shown here is derived from an EMBL/GenBank/DDBJ whole genome shotgun (WGS) entry which is preliminary data.</text>
</comment>
<dbReference type="EMBL" id="CM029046">
    <property type="protein sequence ID" value="KAG2586440.1"/>
    <property type="molecule type" value="Genomic_DNA"/>
</dbReference>
<evidence type="ECO:0000313" key="1">
    <source>
        <dbReference type="EMBL" id="KAG2586440.1"/>
    </source>
</evidence>
<dbReference type="AlphaFoldDB" id="A0A8T0RMP2"/>
<name>A0A8T0RMP2_PANVG</name>
<protein>
    <submittedName>
        <fullName evidence="1">Uncharacterized protein</fullName>
    </submittedName>
</protein>
<reference evidence="1" key="1">
    <citation type="submission" date="2020-05" db="EMBL/GenBank/DDBJ databases">
        <title>WGS assembly of Panicum virgatum.</title>
        <authorList>
            <person name="Lovell J.T."/>
            <person name="Jenkins J."/>
            <person name="Shu S."/>
            <person name="Juenger T.E."/>
            <person name="Schmutz J."/>
        </authorList>
    </citation>
    <scope>NUCLEOTIDE SEQUENCE</scope>
    <source>
        <strain evidence="1">AP13</strain>
    </source>
</reference>
<organism evidence="1 2">
    <name type="scientific">Panicum virgatum</name>
    <name type="common">Blackwell switchgrass</name>
    <dbReference type="NCBI Taxonomy" id="38727"/>
    <lineage>
        <taxon>Eukaryota</taxon>
        <taxon>Viridiplantae</taxon>
        <taxon>Streptophyta</taxon>
        <taxon>Embryophyta</taxon>
        <taxon>Tracheophyta</taxon>
        <taxon>Spermatophyta</taxon>
        <taxon>Magnoliopsida</taxon>
        <taxon>Liliopsida</taxon>
        <taxon>Poales</taxon>
        <taxon>Poaceae</taxon>
        <taxon>PACMAD clade</taxon>
        <taxon>Panicoideae</taxon>
        <taxon>Panicodae</taxon>
        <taxon>Paniceae</taxon>
        <taxon>Panicinae</taxon>
        <taxon>Panicum</taxon>
        <taxon>Panicum sect. Hiantes</taxon>
    </lineage>
</organism>
<dbReference type="Proteomes" id="UP000823388">
    <property type="component" value="Chromosome 5N"/>
</dbReference>
<accession>A0A8T0RMP2</accession>
<sequence length="107" mass="11461">MCRSRTERAGMAQLLLQFSSRTEAASWTVPAASLAAHLLAMARLLYAAAHLRLSTRPLPRAAQPPLRHICWPMVRLLCATSACAGFCLLVRILSSSAASCGPLQNSA</sequence>
<gene>
    <name evidence="1" type="ORF">PVAP13_5NG034000</name>
</gene>
<keyword evidence="2" id="KW-1185">Reference proteome</keyword>